<evidence type="ECO:0000256" key="3">
    <source>
        <dbReference type="ARBA" id="ARBA00022741"/>
    </source>
</evidence>
<keyword evidence="7" id="KW-0169">Cobalamin biosynthesis</keyword>
<dbReference type="GO" id="GO:0042242">
    <property type="term" value="F:cobyrinic acid a,c-diamide synthase activity"/>
    <property type="evidence" value="ECO:0007669"/>
    <property type="project" value="UniProtKB-UniRule"/>
</dbReference>
<dbReference type="PANTHER" id="PTHR43873">
    <property type="entry name" value="COBYRINATE A,C-DIAMIDE SYNTHASE"/>
    <property type="match status" value="1"/>
</dbReference>
<dbReference type="Proteomes" id="UP000232003">
    <property type="component" value="Chromosome"/>
</dbReference>
<comment type="similarity">
    <text evidence="7">Belongs to the CobB/CbiA family.</text>
</comment>
<evidence type="ECO:0000256" key="5">
    <source>
        <dbReference type="ARBA" id="ARBA00022842"/>
    </source>
</evidence>
<sequence>MGKTTVTLTLLASLRRSDRLVQSFKVGPDYIDPMFHQHVTGLPCRNLDPVLTSEAYVQQCFARHSQLSEYALVEGVMGLFDGIGHGAWDTCTERRRSMGHGQEKQKSTNFASTAHIARLLDLAVVLVIDCSRLSGSVAAIAHGYRSFDPRIKIAGVVLNRVGSDRHLSLLKDSLEPLQLPILGVLRRQDNITIPDRHLGLVPTAELPELNALINRLADLGDTCFDWQRLLPLLKSEPLPSTDAINRVSPYSPSPSFPVRIAVARDRAFNFYYQDNLDLLQQLGAELVFWSPLEDAAIPKDVQGMYFGGGFPEVFAQQLAENTSVRDGVKTAILQGMPAIAECGGLMYLCEQIIDFEGKSWSMTGVLPTSAVMGGRLTLGYRRAVALQDNLLVKANTTVYGHEFHRSHLTLPPTQPLFETSRYDCDENMGCEGWGLPANIHASYIHLHWGESEEIPQQFLKECLKVAPS</sequence>
<dbReference type="InterPro" id="IPR029062">
    <property type="entry name" value="Class_I_gatase-like"/>
</dbReference>
<feature type="domain" description="CobB/CobQ-like glutamine amidotransferase" evidence="9">
    <location>
        <begin position="259"/>
        <end position="451"/>
    </location>
</feature>
<dbReference type="KEGG" id="nfl:COO91_04291"/>
<dbReference type="SUPFAM" id="SSF52540">
    <property type="entry name" value="P-loop containing nucleoside triphosphate hydrolases"/>
    <property type="match status" value="1"/>
</dbReference>
<keyword evidence="6 7" id="KW-0315">Glutamine amidotransferase</keyword>
<comment type="miscellaneous">
    <text evidence="7">The a and c carboxylates of cobyrinate are activated for nucleophilic attack via formation of a phosphorylated intermediate by ATP. CbiA catalyzes first the amidation of the c-carboxylate, and then that of the a-carboxylate.</text>
</comment>
<dbReference type="InterPro" id="IPR027417">
    <property type="entry name" value="P-loop_NTPase"/>
</dbReference>
<keyword evidence="4 7" id="KW-0067">ATP-binding</keyword>
<reference evidence="10 11" key="1">
    <citation type="submission" date="2017-11" db="EMBL/GenBank/DDBJ databases">
        <title>Complete genome of a free-living desiccation-tolerant cyanobacterium and its photosynthetic adaptation to extreme terrestrial habitat.</title>
        <authorList>
            <person name="Shang J."/>
        </authorList>
    </citation>
    <scope>NUCLEOTIDE SEQUENCE [LARGE SCALE GENOMIC DNA]</scope>
    <source>
        <strain evidence="10 11">CCNUN1</strain>
    </source>
</reference>
<comment type="domain">
    <text evidence="7">Comprises of two domains. The C-terminal domain contains the binding site for glutamine and catalyzes the hydrolysis of this substrate to glutamate and ammonia. The N-terminal domain is anticipated to bind ATP and cobyrinate and catalyzes the ultimate synthesis of the diamide product. The ammonia produced via the glutaminase domain is probably translocated to the adjacent domain via a molecular tunnel, where it reacts with an activated intermediate.</text>
</comment>
<gene>
    <name evidence="7" type="primary">cbiA</name>
    <name evidence="10" type="ORF">COO91_04291</name>
</gene>
<evidence type="ECO:0000256" key="4">
    <source>
        <dbReference type="ARBA" id="ARBA00022840"/>
    </source>
</evidence>
<comment type="cofactor">
    <cofactor evidence="1 7">
        <name>Mg(2+)</name>
        <dbReference type="ChEBI" id="CHEBI:18420"/>
    </cofactor>
</comment>
<dbReference type="CDD" id="cd03130">
    <property type="entry name" value="GATase1_CobB"/>
    <property type="match status" value="1"/>
</dbReference>
<dbReference type="SUPFAM" id="SSF52317">
    <property type="entry name" value="Class I glutamine amidotransferase-like"/>
    <property type="match status" value="1"/>
</dbReference>
<dbReference type="NCBIfam" id="NF002204">
    <property type="entry name" value="PRK01077.1"/>
    <property type="match status" value="1"/>
</dbReference>
<dbReference type="UniPathway" id="UPA00148">
    <property type="reaction ID" value="UER00231"/>
</dbReference>
<dbReference type="Pfam" id="PF01656">
    <property type="entry name" value="CbiA"/>
    <property type="match status" value="1"/>
</dbReference>
<name>A0A2K8SS96_9NOSO</name>
<dbReference type="NCBIfam" id="TIGR00379">
    <property type="entry name" value="cobB"/>
    <property type="match status" value="1"/>
</dbReference>
<dbReference type="InterPro" id="IPR002586">
    <property type="entry name" value="CobQ/CobB/MinD/ParA_Nub-bd_dom"/>
</dbReference>
<dbReference type="GO" id="GO:0005524">
    <property type="term" value="F:ATP binding"/>
    <property type="evidence" value="ECO:0007669"/>
    <property type="project" value="UniProtKB-UniRule"/>
</dbReference>
<dbReference type="InterPro" id="IPR011698">
    <property type="entry name" value="GATase_3"/>
</dbReference>
<organism evidence="10 11">
    <name type="scientific">Nostoc flagelliforme CCNUN1</name>
    <dbReference type="NCBI Taxonomy" id="2038116"/>
    <lineage>
        <taxon>Bacteria</taxon>
        <taxon>Bacillati</taxon>
        <taxon>Cyanobacteriota</taxon>
        <taxon>Cyanophyceae</taxon>
        <taxon>Nostocales</taxon>
        <taxon>Nostocaceae</taxon>
        <taxon>Nostoc</taxon>
    </lineage>
</organism>
<keyword evidence="3 7" id="KW-0547">Nucleotide-binding</keyword>
<dbReference type="PANTHER" id="PTHR43873:SF1">
    <property type="entry name" value="COBYRINATE A,C-DIAMIDE SYNTHASE"/>
    <property type="match status" value="1"/>
</dbReference>
<dbReference type="PROSITE" id="PS51274">
    <property type="entry name" value="GATASE_COBBQ"/>
    <property type="match status" value="1"/>
</dbReference>
<evidence type="ECO:0000256" key="2">
    <source>
        <dbReference type="ARBA" id="ARBA00022598"/>
    </source>
</evidence>
<comment type="pathway">
    <text evidence="7">Cofactor biosynthesis; adenosylcobalamin biosynthesis; cob(II)yrinate a,c-diamide from sirohydrochlorin (anaerobic route): step 10/10.</text>
</comment>
<keyword evidence="2 7" id="KW-0436">Ligase</keyword>
<dbReference type="InterPro" id="IPR004484">
    <property type="entry name" value="CbiA/CobB_synth"/>
</dbReference>
<evidence type="ECO:0000313" key="10">
    <source>
        <dbReference type="EMBL" id="AUB38326.1"/>
    </source>
</evidence>
<proteinExistence type="inferred from homology"/>
<dbReference type="GO" id="GO:0009236">
    <property type="term" value="P:cobalamin biosynthetic process"/>
    <property type="evidence" value="ECO:0007669"/>
    <property type="project" value="UniProtKB-UniRule"/>
</dbReference>
<evidence type="ECO:0000256" key="6">
    <source>
        <dbReference type="ARBA" id="ARBA00022962"/>
    </source>
</evidence>
<evidence type="ECO:0000259" key="8">
    <source>
        <dbReference type="Pfam" id="PF01656"/>
    </source>
</evidence>
<evidence type="ECO:0000256" key="1">
    <source>
        <dbReference type="ARBA" id="ARBA00001946"/>
    </source>
</evidence>
<evidence type="ECO:0000313" key="11">
    <source>
        <dbReference type="Proteomes" id="UP000232003"/>
    </source>
</evidence>
<dbReference type="HAMAP" id="MF_00027">
    <property type="entry name" value="CobB_CbiA"/>
    <property type="match status" value="1"/>
</dbReference>
<dbReference type="Gene3D" id="3.40.50.880">
    <property type="match status" value="1"/>
</dbReference>
<dbReference type="AlphaFoldDB" id="A0A2K8SS96"/>
<comment type="function">
    <text evidence="7">Catalyzes the ATP-dependent amidation of the two carboxylate groups at positions a and c of cobyrinate, using either L-glutamine or ammonia as the nitrogen source.</text>
</comment>
<protein>
    <recommendedName>
        <fullName evidence="7">Cobyrinate a,c-diamide synthase</fullName>
        <ecNumber evidence="7">6.3.5.11</ecNumber>
    </recommendedName>
    <alternativeName>
        <fullName evidence="7">Cobyrinic acid a,c-diamide synthetase</fullName>
    </alternativeName>
</protein>
<dbReference type="Pfam" id="PF07685">
    <property type="entry name" value="GATase_3"/>
    <property type="match status" value="1"/>
</dbReference>
<feature type="domain" description="CobQ/CobB/MinD/ParA nucleotide binding" evidence="8">
    <location>
        <begin position="2"/>
        <end position="198"/>
    </location>
</feature>
<feature type="active site" description="Nucleophile" evidence="7">
    <location>
        <position position="342"/>
    </location>
</feature>
<dbReference type="CDD" id="cd05388">
    <property type="entry name" value="CobB_N"/>
    <property type="match status" value="1"/>
</dbReference>
<dbReference type="EMBL" id="CP024785">
    <property type="protein sequence ID" value="AUB38326.1"/>
    <property type="molecule type" value="Genomic_DNA"/>
</dbReference>
<keyword evidence="11" id="KW-1185">Reference proteome</keyword>
<feature type="site" description="Increases nucleophilicity of active site Cys" evidence="7">
    <location>
        <position position="445"/>
    </location>
</feature>
<accession>A0A2K8SS96</accession>
<evidence type="ECO:0000259" key="9">
    <source>
        <dbReference type="Pfam" id="PF07685"/>
    </source>
</evidence>
<dbReference type="EC" id="6.3.5.11" evidence="7"/>
<comment type="catalytic activity">
    <reaction evidence="7">
        <text>cob(II)yrinate + 2 L-glutamine + 2 ATP + 2 H2O = cob(II)yrinate a,c diamide + 2 L-glutamate + 2 ADP + 2 phosphate + 2 H(+)</text>
        <dbReference type="Rhea" id="RHEA:26289"/>
        <dbReference type="ChEBI" id="CHEBI:15377"/>
        <dbReference type="ChEBI" id="CHEBI:15378"/>
        <dbReference type="ChEBI" id="CHEBI:29985"/>
        <dbReference type="ChEBI" id="CHEBI:30616"/>
        <dbReference type="ChEBI" id="CHEBI:43474"/>
        <dbReference type="ChEBI" id="CHEBI:58359"/>
        <dbReference type="ChEBI" id="CHEBI:58537"/>
        <dbReference type="ChEBI" id="CHEBI:58894"/>
        <dbReference type="ChEBI" id="CHEBI:456216"/>
        <dbReference type="EC" id="6.3.5.11"/>
    </reaction>
</comment>
<keyword evidence="5 7" id="KW-0460">Magnesium</keyword>
<dbReference type="Gene3D" id="3.40.50.300">
    <property type="entry name" value="P-loop containing nucleotide triphosphate hydrolases"/>
    <property type="match status" value="1"/>
</dbReference>
<evidence type="ECO:0000256" key="7">
    <source>
        <dbReference type="HAMAP-Rule" id="MF_00027"/>
    </source>
</evidence>